<evidence type="ECO:0000256" key="2">
    <source>
        <dbReference type="SAM" id="SignalP"/>
    </source>
</evidence>
<sequence length="120" mass="13941">MQKFMGMLGVLMLSATLTFAQQGQNRTPEERAQRQTEQLTKQLSLSADQTTKVQAISLERAKKLDELRAGGERPDREKMQGLQTDFETKLKPILTADQWTQYEKVREEQRERMRNRGGNR</sequence>
<feature type="region of interest" description="Disordered" evidence="1">
    <location>
        <begin position="21"/>
        <end position="50"/>
    </location>
</feature>
<name>A0A1G9N910_9BACT</name>
<dbReference type="Proteomes" id="UP000198901">
    <property type="component" value="Unassembled WGS sequence"/>
</dbReference>
<reference evidence="3 4" key="1">
    <citation type="submission" date="2016-10" db="EMBL/GenBank/DDBJ databases">
        <authorList>
            <person name="de Groot N.N."/>
        </authorList>
    </citation>
    <scope>NUCLEOTIDE SEQUENCE [LARGE SCALE GENOMIC DNA]</scope>
    <source>
        <strain evidence="3 4">DSM 21668</strain>
    </source>
</reference>
<keyword evidence="4" id="KW-1185">Reference proteome</keyword>
<feature type="chain" id="PRO_5011701646" description="LTXXQ motif family protein" evidence="2">
    <location>
        <begin position="21"/>
        <end position="120"/>
    </location>
</feature>
<dbReference type="AlphaFoldDB" id="A0A1G9N910"/>
<proteinExistence type="predicted"/>
<evidence type="ECO:0000313" key="4">
    <source>
        <dbReference type="Proteomes" id="UP000198901"/>
    </source>
</evidence>
<feature type="signal peptide" evidence="2">
    <location>
        <begin position="1"/>
        <end position="20"/>
    </location>
</feature>
<evidence type="ECO:0000256" key="1">
    <source>
        <dbReference type="SAM" id="MobiDB-lite"/>
    </source>
</evidence>
<gene>
    <name evidence="3" type="ORF">SAMN04488090_1916</name>
</gene>
<evidence type="ECO:0008006" key="5">
    <source>
        <dbReference type="Google" id="ProtNLM"/>
    </source>
</evidence>
<organism evidence="3 4">
    <name type="scientific">Siphonobacter aquaeclarae</name>
    <dbReference type="NCBI Taxonomy" id="563176"/>
    <lineage>
        <taxon>Bacteria</taxon>
        <taxon>Pseudomonadati</taxon>
        <taxon>Bacteroidota</taxon>
        <taxon>Cytophagia</taxon>
        <taxon>Cytophagales</taxon>
        <taxon>Cytophagaceae</taxon>
        <taxon>Siphonobacter</taxon>
    </lineage>
</organism>
<feature type="compositionally biased region" description="Polar residues" evidence="1">
    <location>
        <begin position="35"/>
        <end position="50"/>
    </location>
</feature>
<evidence type="ECO:0000313" key="3">
    <source>
        <dbReference type="EMBL" id="SDL83012.1"/>
    </source>
</evidence>
<protein>
    <recommendedName>
        <fullName evidence="5">LTXXQ motif family protein</fullName>
    </recommendedName>
</protein>
<dbReference type="RefSeq" id="WP_093200925.1">
    <property type="nucleotide sequence ID" value="NZ_FNGS01000003.1"/>
</dbReference>
<feature type="compositionally biased region" description="Basic and acidic residues" evidence="1">
    <location>
        <begin position="65"/>
        <end position="79"/>
    </location>
</feature>
<keyword evidence="2" id="KW-0732">Signal</keyword>
<dbReference type="STRING" id="563176.SAMN04488090_1916"/>
<dbReference type="OrthoDB" id="983012at2"/>
<feature type="region of interest" description="Disordered" evidence="1">
    <location>
        <begin position="65"/>
        <end position="87"/>
    </location>
</feature>
<accession>A0A1G9N910</accession>
<dbReference type="EMBL" id="FNGS01000003">
    <property type="protein sequence ID" value="SDL83012.1"/>
    <property type="molecule type" value="Genomic_DNA"/>
</dbReference>